<dbReference type="GO" id="GO:0051539">
    <property type="term" value="F:4 iron, 4 sulfur cluster binding"/>
    <property type="evidence" value="ECO:0007669"/>
    <property type="project" value="UniProtKB-KW"/>
</dbReference>
<evidence type="ECO:0000313" key="6">
    <source>
        <dbReference type="EMBL" id="PIS38946.1"/>
    </source>
</evidence>
<keyword evidence="3" id="KW-0408">Iron</keyword>
<evidence type="ECO:0000256" key="3">
    <source>
        <dbReference type="ARBA" id="ARBA00023004"/>
    </source>
</evidence>
<keyword evidence="2" id="KW-0479">Metal-binding</keyword>
<gene>
    <name evidence="6" type="ORF">COT34_00995</name>
</gene>
<evidence type="ECO:0000313" key="7">
    <source>
        <dbReference type="Proteomes" id="UP000229390"/>
    </source>
</evidence>
<feature type="domain" description="HhH-GPD" evidence="5">
    <location>
        <begin position="44"/>
        <end position="201"/>
    </location>
</feature>
<protein>
    <submittedName>
        <fullName evidence="6">Endonuclease</fullName>
    </submittedName>
</protein>
<dbReference type="InterPro" id="IPR003265">
    <property type="entry name" value="HhH-GPD_domain"/>
</dbReference>
<reference evidence="7" key="1">
    <citation type="submission" date="2017-09" db="EMBL/GenBank/DDBJ databases">
        <title>Depth-based differentiation of microbial function through sediment-hosted aquifers and enrichment of novel symbionts in the deep terrestrial subsurface.</title>
        <authorList>
            <person name="Probst A.J."/>
            <person name="Ladd B."/>
            <person name="Jarett J.K."/>
            <person name="Geller-Mcgrath D.E."/>
            <person name="Sieber C.M.K."/>
            <person name="Emerson J.B."/>
            <person name="Anantharaman K."/>
            <person name="Thomas B.C."/>
            <person name="Malmstrom R."/>
            <person name="Stieglmeier M."/>
            <person name="Klingl A."/>
            <person name="Woyke T."/>
            <person name="Ryan C.M."/>
            <person name="Banfield J.F."/>
        </authorList>
    </citation>
    <scope>NUCLEOTIDE SEQUENCE [LARGE SCALE GENOMIC DNA]</scope>
</reference>
<dbReference type="Proteomes" id="UP000229390">
    <property type="component" value="Unassembled WGS sequence"/>
</dbReference>
<evidence type="ECO:0000256" key="1">
    <source>
        <dbReference type="ARBA" id="ARBA00022485"/>
    </source>
</evidence>
<dbReference type="EMBL" id="PEYE01000019">
    <property type="protein sequence ID" value="PIS38946.1"/>
    <property type="molecule type" value="Genomic_DNA"/>
</dbReference>
<dbReference type="GO" id="GO:0006284">
    <property type="term" value="P:base-excision repair"/>
    <property type="evidence" value="ECO:0007669"/>
    <property type="project" value="InterPro"/>
</dbReference>
<keyword evidence="6" id="KW-0255">Endonuclease</keyword>
<dbReference type="Gene3D" id="1.10.340.30">
    <property type="entry name" value="Hypothetical protein, domain 2"/>
    <property type="match status" value="1"/>
</dbReference>
<dbReference type="GO" id="GO:0004519">
    <property type="term" value="F:endonuclease activity"/>
    <property type="evidence" value="ECO:0007669"/>
    <property type="project" value="UniProtKB-KW"/>
</dbReference>
<keyword evidence="4" id="KW-0411">Iron-sulfur</keyword>
<dbReference type="GO" id="GO:0046872">
    <property type="term" value="F:metal ion binding"/>
    <property type="evidence" value="ECO:0007669"/>
    <property type="project" value="UniProtKB-KW"/>
</dbReference>
<keyword evidence="6" id="KW-0540">Nuclease</keyword>
<dbReference type="CDD" id="cd00056">
    <property type="entry name" value="ENDO3c"/>
    <property type="match status" value="1"/>
</dbReference>
<name>A0A2M6T1H2_9BACT</name>
<evidence type="ECO:0000256" key="4">
    <source>
        <dbReference type="ARBA" id="ARBA00023014"/>
    </source>
</evidence>
<evidence type="ECO:0000259" key="5">
    <source>
        <dbReference type="SMART" id="SM00478"/>
    </source>
</evidence>
<dbReference type="InterPro" id="IPR011257">
    <property type="entry name" value="DNA_glycosylase"/>
</dbReference>
<sequence>MNNVYQLYHRLYEKHGDPESFWPQWCAKKKTDSLREIIAIGAILTQRTSWHNADLALTNLKKKNLLSIKKTADIDKPEKLKELIRPAGFYQTKPKRLLALSSFIVNEYGSLRKFMAEELPVAREKLLSLHGIGPETADTILLYALDKPTFVVDEYTRRFVKQKKLSADLSYAGLKGFFEKNLPKDAVVFQNFHALIIIEQKGRKGSIMEMV</sequence>
<dbReference type="PANTHER" id="PTHR10359:SF19">
    <property type="entry name" value="DNA REPAIR GLYCOSYLASE MJ1434-RELATED"/>
    <property type="match status" value="1"/>
</dbReference>
<keyword evidence="1" id="KW-0004">4Fe-4S</keyword>
<dbReference type="Pfam" id="PF00730">
    <property type="entry name" value="HhH-GPD"/>
    <property type="match status" value="1"/>
</dbReference>
<dbReference type="PIRSF" id="PIRSF001435">
    <property type="entry name" value="Nth"/>
    <property type="match status" value="1"/>
</dbReference>
<accession>A0A2M6T1H2</accession>
<organism evidence="6 7">
    <name type="scientific">Candidatus Nealsonbacteria bacterium CG08_land_8_20_14_0_20_43_11</name>
    <dbReference type="NCBI Taxonomy" id="1974706"/>
    <lineage>
        <taxon>Bacteria</taxon>
        <taxon>Candidatus Nealsoniibacteriota</taxon>
    </lineage>
</organism>
<keyword evidence="6" id="KW-0378">Hydrolase</keyword>
<comment type="caution">
    <text evidence="6">The sequence shown here is derived from an EMBL/GenBank/DDBJ whole genome shotgun (WGS) entry which is preliminary data.</text>
</comment>
<dbReference type="SUPFAM" id="SSF48150">
    <property type="entry name" value="DNA-glycosylase"/>
    <property type="match status" value="1"/>
</dbReference>
<dbReference type="AlphaFoldDB" id="A0A2M6T1H2"/>
<dbReference type="SMART" id="SM00478">
    <property type="entry name" value="ENDO3c"/>
    <property type="match status" value="1"/>
</dbReference>
<proteinExistence type="predicted"/>
<evidence type="ECO:0000256" key="2">
    <source>
        <dbReference type="ARBA" id="ARBA00022723"/>
    </source>
</evidence>
<dbReference type="PANTHER" id="PTHR10359">
    <property type="entry name" value="A/G-SPECIFIC ADENINE GLYCOSYLASE/ENDONUCLEASE III"/>
    <property type="match status" value="1"/>
</dbReference>